<evidence type="ECO:0000256" key="1">
    <source>
        <dbReference type="SAM" id="MobiDB-lite"/>
    </source>
</evidence>
<proteinExistence type="predicted"/>
<dbReference type="AlphaFoldDB" id="A0A2P1PZM0"/>
<evidence type="ECO:0000313" key="2">
    <source>
        <dbReference type="EMBL" id="AVQ00294.1"/>
    </source>
</evidence>
<keyword evidence="3" id="KW-1185">Reference proteome</keyword>
<protein>
    <submittedName>
        <fullName evidence="2">Uncharacterized protein</fullName>
    </submittedName>
</protein>
<keyword evidence="2" id="KW-0614">Plasmid</keyword>
<evidence type="ECO:0000313" key="3">
    <source>
        <dbReference type="Proteomes" id="UP000241074"/>
    </source>
</evidence>
<organism evidence="2 3">
    <name type="scientific">Ahniella affigens</name>
    <dbReference type="NCBI Taxonomy" id="2021234"/>
    <lineage>
        <taxon>Bacteria</taxon>
        <taxon>Pseudomonadati</taxon>
        <taxon>Pseudomonadota</taxon>
        <taxon>Gammaproteobacteria</taxon>
        <taxon>Lysobacterales</taxon>
        <taxon>Rhodanobacteraceae</taxon>
        <taxon>Ahniella</taxon>
    </lineage>
</organism>
<feature type="region of interest" description="Disordered" evidence="1">
    <location>
        <begin position="114"/>
        <end position="134"/>
    </location>
</feature>
<sequence length="150" mass="15450">MGRRAGWDLTFGGTCMLSRHLATFGARAWAYRLVSLVEVGYAIDRGVLGPVAGAGGALVTVPDVEVARFRVRVGSSPALSATSGRVLSPTEVRRLAELGLLALSGRVRASGGGLGSVQAAGEPSIPAQNSSSETDQLVAEARDLLTGFQL</sequence>
<dbReference type="EMBL" id="CP027861">
    <property type="protein sequence ID" value="AVQ00294.1"/>
    <property type="molecule type" value="Genomic_DNA"/>
</dbReference>
<dbReference type="Proteomes" id="UP000241074">
    <property type="component" value="Plasmid unnamed"/>
</dbReference>
<geneLocation type="plasmid" evidence="2">
    <name>unnamed</name>
</geneLocation>
<gene>
    <name evidence="2" type="ORF">C7S18_23645</name>
</gene>
<accession>A0A2P1PZM0</accession>
<reference evidence="2 3" key="1">
    <citation type="submission" date="2018-03" db="EMBL/GenBank/DDBJ databases">
        <title>Ahniella affigens gen. nov., sp. nov., a gammaproteobacterium isolated from sandy soil near a stream.</title>
        <authorList>
            <person name="Ko Y."/>
            <person name="Kim J.-H."/>
        </authorList>
    </citation>
    <scope>NUCLEOTIDE SEQUENCE [LARGE SCALE GENOMIC DNA]</scope>
    <source>
        <strain evidence="2 3">D13</strain>
        <plasmid evidence="3">Plasmid unnamed</plasmid>
    </source>
</reference>
<reference evidence="2 3" key="2">
    <citation type="submission" date="2018-03" db="EMBL/GenBank/DDBJ databases">
        <authorList>
            <person name="Keele B.F."/>
        </authorList>
    </citation>
    <scope>NUCLEOTIDE SEQUENCE [LARGE SCALE GENOMIC DNA]</scope>
    <source>
        <strain evidence="2 3">D13</strain>
        <plasmid evidence="3">Plasmid unnamed</plasmid>
    </source>
</reference>
<name>A0A2P1PZM0_9GAMM</name>
<dbReference type="KEGG" id="xba:C7S18_23645"/>